<feature type="transmembrane region" description="Helical" evidence="8">
    <location>
        <begin position="20"/>
        <end position="39"/>
    </location>
</feature>
<keyword evidence="4 7" id="KW-0812">Transmembrane</keyword>
<dbReference type="GO" id="GO:0009279">
    <property type="term" value="C:cell outer membrane"/>
    <property type="evidence" value="ECO:0007669"/>
    <property type="project" value="UniProtKB-SubCell"/>
</dbReference>
<dbReference type="NCBIfam" id="TIGR04056">
    <property type="entry name" value="OMP_RagA_SusC"/>
    <property type="match status" value="1"/>
</dbReference>
<dbReference type="SUPFAM" id="SSF56935">
    <property type="entry name" value="Porins"/>
    <property type="match status" value="1"/>
</dbReference>
<dbReference type="InterPro" id="IPR036942">
    <property type="entry name" value="Beta-barrel_TonB_sf"/>
</dbReference>
<evidence type="ECO:0000313" key="10">
    <source>
        <dbReference type="EMBL" id="RGU56438.1"/>
    </source>
</evidence>
<dbReference type="EMBL" id="QRYC01000010">
    <property type="protein sequence ID" value="RGU56438.1"/>
    <property type="molecule type" value="Genomic_DNA"/>
</dbReference>
<keyword evidence="8" id="KW-1133">Transmembrane helix</keyword>
<evidence type="ECO:0000256" key="1">
    <source>
        <dbReference type="ARBA" id="ARBA00004571"/>
    </source>
</evidence>
<keyword evidence="3 7" id="KW-1134">Transmembrane beta strand</keyword>
<dbReference type="Gene3D" id="2.170.130.10">
    <property type="entry name" value="TonB-dependent receptor, plug domain"/>
    <property type="match status" value="1"/>
</dbReference>
<dbReference type="SMART" id="SM00965">
    <property type="entry name" value="STN"/>
    <property type="match status" value="1"/>
</dbReference>
<feature type="domain" description="Secretin/TonB short N-terminal" evidence="9">
    <location>
        <begin position="67"/>
        <end position="119"/>
    </location>
</feature>
<dbReference type="InterPro" id="IPR023997">
    <property type="entry name" value="TonB-dep_OMP_SusC/RagA_CS"/>
</dbReference>
<evidence type="ECO:0000313" key="11">
    <source>
        <dbReference type="Proteomes" id="UP000284243"/>
    </source>
</evidence>
<dbReference type="AlphaFoldDB" id="A0A412TRN4"/>
<dbReference type="Pfam" id="PF07660">
    <property type="entry name" value="STN"/>
    <property type="match status" value="1"/>
</dbReference>
<dbReference type="InterPro" id="IPR023996">
    <property type="entry name" value="TonB-dep_OMP_SusC/RagA"/>
</dbReference>
<dbReference type="InterPro" id="IPR039426">
    <property type="entry name" value="TonB-dep_rcpt-like"/>
</dbReference>
<keyword evidence="2 7" id="KW-0813">Transport</keyword>
<dbReference type="PROSITE" id="PS52016">
    <property type="entry name" value="TONB_DEPENDENT_REC_3"/>
    <property type="match status" value="1"/>
</dbReference>
<accession>A0A412TRN4</accession>
<evidence type="ECO:0000256" key="2">
    <source>
        <dbReference type="ARBA" id="ARBA00022448"/>
    </source>
</evidence>
<organism evidence="10 11">
    <name type="scientific">Odoribacter splanchnicus</name>
    <dbReference type="NCBI Taxonomy" id="28118"/>
    <lineage>
        <taxon>Bacteria</taxon>
        <taxon>Pseudomonadati</taxon>
        <taxon>Bacteroidota</taxon>
        <taxon>Bacteroidia</taxon>
        <taxon>Bacteroidales</taxon>
        <taxon>Odoribacteraceae</taxon>
        <taxon>Odoribacter</taxon>
    </lineage>
</organism>
<evidence type="ECO:0000256" key="4">
    <source>
        <dbReference type="ARBA" id="ARBA00022692"/>
    </source>
</evidence>
<keyword evidence="6 7" id="KW-0998">Cell outer membrane</keyword>
<dbReference type="Pfam" id="PF07715">
    <property type="entry name" value="Plug"/>
    <property type="match status" value="1"/>
</dbReference>
<keyword evidence="5 7" id="KW-0472">Membrane</keyword>
<evidence type="ECO:0000256" key="6">
    <source>
        <dbReference type="ARBA" id="ARBA00023237"/>
    </source>
</evidence>
<evidence type="ECO:0000256" key="7">
    <source>
        <dbReference type="PROSITE-ProRule" id="PRU01360"/>
    </source>
</evidence>
<comment type="similarity">
    <text evidence="7">Belongs to the TonB-dependent receptor family.</text>
</comment>
<evidence type="ECO:0000256" key="3">
    <source>
        <dbReference type="ARBA" id="ARBA00022452"/>
    </source>
</evidence>
<dbReference type="Proteomes" id="UP000284243">
    <property type="component" value="Unassembled WGS sequence"/>
</dbReference>
<dbReference type="InterPro" id="IPR037066">
    <property type="entry name" value="Plug_dom_sf"/>
</dbReference>
<dbReference type="InterPro" id="IPR012910">
    <property type="entry name" value="Plug_dom"/>
</dbReference>
<evidence type="ECO:0000256" key="5">
    <source>
        <dbReference type="ARBA" id="ARBA00023136"/>
    </source>
</evidence>
<protein>
    <submittedName>
        <fullName evidence="10">SusC/RagA family TonB-linked outer membrane protein</fullName>
    </submittedName>
</protein>
<evidence type="ECO:0000259" key="9">
    <source>
        <dbReference type="SMART" id="SM00965"/>
    </source>
</evidence>
<proteinExistence type="inferred from homology"/>
<dbReference type="InterPro" id="IPR008969">
    <property type="entry name" value="CarboxyPept-like_regulatory"/>
</dbReference>
<comment type="subcellular location">
    <subcellularLocation>
        <location evidence="1 7">Cell outer membrane</location>
        <topology evidence="1 7">Multi-pass membrane protein</topology>
    </subcellularLocation>
</comment>
<dbReference type="SUPFAM" id="SSF49464">
    <property type="entry name" value="Carboxypeptidase regulatory domain-like"/>
    <property type="match status" value="1"/>
</dbReference>
<comment type="caution">
    <text evidence="10">The sequence shown here is derived from an EMBL/GenBank/DDBJ whole genome shotgun (WGS) entry which is preliminary data.</text>
</comment>
<dbReference type="InterPro" id="IPR011662">
    <property type="entry name" value="Secretin/TonB_short_N"/>
</dbReference>
<dbReference type="Gene3D" id="2.40.170.20">
    <property type="entry name" value="TonB-dependent receptor, beta-barrel domain"/>
    <property type="match status" value="1"/>
</dbReference>
<reference evidence="10 11" key="1">
    <citation type="submission" date="2018-08" db="EMBL/GenBank/DDBJ databases">
        <title>A genome reference for cultivated species of the human gut microbiota.</title>
        <authorList>
            <person name="Zou Y."/>
            <person name="Xue W."/>
            <person name="Luo G."/>
        </authorList>
    </citation>
    <scope>NUCLEOTIDE SEQUENCE [LARGE SCALE GENOMIC DNA]</scope>
    <source>
        <strain evidence="10 11">AF16-14</strain>
    </source>
</reference>
<gene>
    <name evidence="10" type="ORF">DWW57_09290</name>
</gene>
<evidence type="ECO:0000256" key="8">
    <source>
        <dbReference type="SAM" id="Phobius"/>
    </source>
</evidence>
<dbReference type="NCBIfam" id="TIGR04057">
    <property type="entry name" value="SusC_RagA_signa"/>
    <property type="match status" value="1"/>
</dbReference>
<dbReference type="RefSeq" id="WP_118160340.1">
    <property type="nucleotide sequence ID" value="NZ_CABJFF010000024.1"/>
</dbReference>
<dbReference type="Pfam" id="PF13715">
    <property type="entry name" value="CarbopepD_reg_2"/>
    <property type="match status" value="1"/>
</dbReference>
<dbReference type="Gene3D" id="3.55.50.30">
    <property type="match status" value="1"/>
</dbReference>
<sequence length="1157" mass="129993">MKEQVWIGLWSNFRRRALRCFLYAAMMGMSLGLSSFASFRGQEIGSFVVRNSTLKDALKQLEKQVDVGFFYDAKDVEKVRDITLNISNATLENVLSRLFAGTGFTYEILDDNVVITREKVVVEQKSIPMQKIKITVRDADSGESLIGATAIIRGTTIGGAADIDGVIVLDAVPENAVIDVKFLGKKSVEVKVVKGKTEYTVSLKDEALQFDEVVVTGYQTIERGRATGSFEVVRNKDLEMVVSNDVADKLEGVVPGLAVDGNGDMLIRGQATIYAETKPLVVVDGFPMEYGTVNINPNDIEQISVLKDAAAASIWGVRAANGVIVITTKKGKKNQPVTVSYTGNVKIGSKFDVSSLGRLNSRQWIDWEREQFFYRPSDIANIGTSYGSFTEAALIEYRYQNGQLDEAGRDAAYEQLGSYDNSRDIEKYFYRNSLLHSHNLVISGGSERMTNYFSVNYENKLGDLIGNSTDHVTVQLNSTMELFKRVSLLAGVRANYDNTEAYTGSPTSMRPYVRLKDENGGYVNEYAGASEFLKEELYQKGYTDWSYNRLKDRPETDNTTKSYNVAANLQLDIDLSRGFKFTTSGMYITDNSTQEILRNKQSYYVRDLFNRFTQYDAGTGKLINHLPDGAIKDVAHHRSTSYTFRNVLNYNFNNDLWSASAMIGCEMFAIRTQMETDTFYGYDPQGLTFNTTMNFKDLVTTGVTGFSPSAGRQKLSYNPQHGDAEDRYFSTFFTGNVSYADRYVLFGSVRYDKTNLYGRSGKYRDQPTWSIGGKWNVSSESFFEVPVINQLGIKLSYGLSGNIDKSTSPYLIAENTRDVRTGLPVLNIRNPENKELGWEKVYTFNAGVNLGLFDDRLNLTVDYYNRKTEDALGFSMMDPTSGWSSVKKNTASLFNRGVDLSVGGYPVSTKEVRWNTSLTFSYNYNEVTKVNSGVTTPQSVLSGNPVEGKPVDYLFYYRAGKLTAEGAPTILDNAGHELAWNSSVQVEDMRFGRKSPQIFGAWSNTVSCKGFDLSMMFTYKMKYEVRMPSVAGSYGSYKTFDQRWRKPGDEENTWVPKPLHGSFNYTFQNVVDGSDKQLEKGNMIRLKSVGLAYDFKRLVKTDVLSALSLKFSVENPWFWASNRDGLDVDRLYESTNSTVFYSGKQPTYYTFTLNVKF</sequence>
<name>A0A412TRN4_9BACT</name>